<accession>A0A6C0BN82</accession>
<protein>
    <submittedName>
        <fullName evidence="1">Uncharacterized protein</fullName>
    </submittedName>
</protein>
<organism evidence="1">
    <name type="scientific">viral metagenome</name>
    <dbReference type="NCBI Taxonomy" id="1070528"/>
    <lineage>
        <taxon>unclassified sequences</taxon>
        <taxon>metagenomes</taxon>
        <taxon>organismal metagenomes</taxon>
    </lineage>
</organism>
<proteinExistence type="predicted"/>
<dbReference type="AlphaFoldDB" id="A0A6C0BN82"/>
<reference evidence="1" key="1">
    <citation type="journal article" date="2020" name="Nature">
        <title>Giant virus diversity and host interactions through global metagenomics.</title>
        <authorList>
            <person name="Schulz F."/>
            <person name="Roux S."/>
            <person name="Paez-Espino D."/>
            <person name="Jungbluth S."/>
            <person name="Walsh D.A."/>
            <person name="Denef V.J."/>
            <person name="McMahon K.D."/>
            <person name="Konstantinidis K.T."/>
            <person name="Eloe-Fadrosh E.A."/>
            <person name="Kyrpides N.C."/>
            <person name="Woyke T."/>
        </authorList>
    </citation>
    <scope>NUCLEOTIDE SEQUENCE</scope>
    <source>
        <strain evidence="1">GVMAG-M-3300017651-5</strain>
    </source>
</reference>
<sequence>MLSCNQFNPSPSHSVIHVSIQYLLLHPEQISCIEMLSSIPEEIRFIIAEYCGQCIPGLSEEYILQELKRLNQHVIPSEHRWYHLLEFITNPYNVNVYSKLIGNTSDLSKMFSMIEQSNPHICLKGDDRIAINFTLSHPISLTQSIPDNIQWSMTEDGWILHINPEAFIPEFMRYNHISTFDHSYPEAFIFSEIHQQCLEKVSCHIHQITAMKFHHIAQMSEFSISANDLMIMLDRERQRSSIIQDIIEGKCGKHGITSEELNLIDYVISESVPLIISHRFSTPWSSLLIITEDCNVANKIISLLREAMRDCGVTGSRVDRNGSIYWDVGLIHRGHVATQQHYNLVDGGVYHVSSGLFRTMRLIQSLHHPMKTSIHL</sequence>
<name>A0A6C0BN82_9ZZZZ</name>
<dbReference type="EMBL" id="MN739195">
    <property type="protein sequence ID" value="QHS93049.1"/>
    <property type="molecule type" value="Genomic_DNA"/>
</dbReference>
<evidence type="ECO:0000313" key="1">
    <source>
        <dbReference type="EMBL" id="QHS93049.1"/>
    </source>
</evidence>